<dbReference type="Pfam" id="PF14943">
    <property type="entry name" value="MRP-S26"/>
    <property type="match status" value="1"/>
</dbReference>
<evidence type="ECO:0000256" key="5">
    <source>
        <dbReference type="ARBA" id="ARBA00023128"/>
    </source>
</evidence>
<keyword evidence="5" id="KW-0496">Mitochondrion</keyword>
<evidence type="ECO:0000256" key="6">
    <source>
        <dbReference type="ARBA" id="ARBA00023274"/>
    </source>
</evidence>
<keyword evidence="3" id="KW-0809">Transit peptide</keyword>
<reference evidence="11" key="1">
    <citation type="submission" date="2025-08" db="UniProtKB">
        <authorList>
            <consortium name="RefSeq"/>
        </authorList>
    </citation>
    <scope>IDENTIFICATION</scope>
</reference>
<organism evidence="10 11">
    <name type="scientific">Hydra vulgaris</name>
    <name type="common">Hydra</name>
    <name type="synonym">Hydra attenuata</name>
    <dbReference type="NCBI Taxonomy" id="6087"/>
    <lineage>
        <taxon>Eukaryota</taxon>
        <taxon>Metazoa</taxon>
        <taxon>Cnidaria</taxon>
        <taxon>Hydrozoa</taxon>
        <taxon>Hydroidolina</taxon>
        <taxon>Anthoathecata</taxon>
        <taxon>Aplanulata</taxon>
        <taxon>Hydridae</taxon>
        <taxon>Hydra</taxon>
    </lineage>
</organism>
<keyword evidence="4" id="KW-0689">Ribosomal protein</keyword>
<sequence length="239" mass="27770">MECLQKLGCKNQLRNFSKTFVLMRHKPKPVRDPSKRQFTGEKLVERLKKKEADIQAQKPYKDAVAAVVARFQRELAEEERIKNDILGEFAKREMEEREKVLNNMAIVAKSNEELRIKREADKKAKEEEKNLLEEQDKLKETLKQKELYHKNRDIVLRLIEESKTFVNPENLDDKITFALENETYYNYAITPFGEKIISQKPPGNLGVWKGPSPTAYIIGGIKPGSAEWKSAFENTERTS</sequence>
<dbReference type="PANTHER" id="PTHR21035">
    <property type="entry name" value="28S RIBOSOMAL PROTEIN S26, MITOCHONDRIAL"/>
    <property type="match status" value="1"/>
</dbReference>
<dbReference type="RefSeq" id="XP_065648240.1">
    <property type="nucleotide sequence ID" value="XM_065792168.1"/>
</dbReference>
<evidence type="ECO:0000256" key="3">
    <source>
        <dbReference type="ARBA" id="ARBA00022946"/>
    </source>
</evidence>
<comment type="subcellular location">
    <subcellularLocation>
        <location evidence="1">Mitochondrion</location>
    </subcellularLocation>
</comment>
<evidence type="ECO:0000313" key="10">
    <source>
        <dbReference type="Proteomes" id="UP001652625"/>
    </source>
</evidence>
<evidence type="ECO:0000256" key="8">
    <source>
        <dbReference type="ARBA" id="ARBA00035344"/>
    </source>
</evidence>
<keyword evidence="6" id="KW-0687">Ribonucleoprotein</keyword>
<protein>
    <recommendedName>
        <fullName evidence="7">Small ribosomal subunit protein mS26</fullName>
    </recommendedName>
    <alternativeName>
        <fullName evidence="8">28S ribosomal protein S26, mitochondrial</fullName>
    </alternativeName>
</protein>
<evidence type="ECO:0000313" key="11">
    <source>
        <dbReference type="RefSeq" id="XP_065648240.1"/>
    </source>
</evidence>
<evidence type="ECO:0000256" key="2">
    <source>
        <dbReference type="ARBA" id="ARBA00009672"/>
    </source>
</evidence>
<comment type="similarity">
    <text evidence="2">Belongs to the mitochondrion-specific ribosomal protein mS26 family.</text>
</comment>
<evidence type="ECO:0000256" key="1">
    <source>
        <dbReference type="ARBA" id="ARBA00004173"/>
    </source>
</evidence>
<keyword evidence="9" id="KW-0175">Coiled coil</keyword>
<evidence type="ECO:0000256" key="9">
    <source>
        <dbReference type="SAM" id="Coils"/>
    </source>
</evidence>
<evidence type="ECO:0000256" key="7">
    <source>
        <dbReference type="ARBA" id="ARBA00035138"/>
    </source>
</evidence>
<dbReference type="PANTHER" id="PTHR21035:SF2">
    <property type="entry name" value="SMALL RIBOSOMAL SUBUNIT PROTEIN MS26"/>
    <property type="match status" value="1"/>
</dbReference>
<dbReference type="InterPro" id="IPR026140">
    <property type="entry name" value="Ribosomal_mS26"/>
</dbReference>
<dbReference type="Proteomes" id="UP001652625">
    <property type="component" value="Chromosome 03"/>
</dbReference>
<evidence type="ECO:0000256" key="4">
    <source>
        <dbReference type="ARBA" id="ARBA00022980"/>
    </source>
</evidence>
<dbReference type="GeneID" id="100199075"/>
<feature type="coiled-coil region" evidence="9">
    <location>
        <begin position="68"/>
        <end position="145"/>
    </location>
</feature>
<name>A0ABM4BGX3_HYDVU</name>
<keyword evidence="10" id="KW-1185">Reference proteome</keyword>
<accession>A0ABM4BGX3</accession>
<gene>
    <name evidence="11" type="primary">LOC100199075</name>
</gene>
<proteinExistence type="inferred from homology"/>